<dbReference type="RefSeq" id="WP_021290684.1">
    <property type="nucleotide sequence ID" value="NZ_BNER01000005.1"/>
</dbReference>
<protein>
    <submittedName>
        <fullName evidence="5">Putative HTH-type transcriptional regulator YdfH</fullName>
    </submittedName>
</protein>
<dbReference type="STRING" id="1462526.BN990_04373"/>
<dbReference type="EMBL" id="CCDP010000004">
    <property type="protein sequence ID" value="CDQ41994.1"/>
    <property type="molecule type" value="Genomic_DNA"/>
</dbReference>
<dbReference type="PANTHER" id="PTHR43537:SF24">
    <property type="entry name" value="GLUCONATE OPERON TRANSCRIPTIONAL REPRESSOR"/>
    <property type="match status" value="1"/>
</dbReference>
<dbReference type="GO" id="GO:0003677">
    <property type="term" value="F:DNA binding"/>
    <property type="evidence" value="ECO:0007669"/>
    <property type="project" value="UniProtKB-KW"/>
</dbReference>
<comment type="caution">
    <text evidence="5">The sequence shown here is derived from an EMBL/GenBank/DDBJ whole genome shotgun (WGS) entry which is preliminary data.</text>
</comment>
<dbReference type="SMART" id="SM00895">
    <property type="entry name" value="FCD"/>
    <property type="match status" value="1"/>
</dbReference>
<reference evidence="5 6" key="1">
    <citation type="submission" date="2014-03" db="EMBL/GenBank/DDBJ databases">
        <authorList>
            <person name="Urmite Genomes U."/>
        </authorList>
    </citation>
    <scope>NUCLEOTIDE SEQUENCE [LARGE SCALE GENOMIC DNA]</scope>
    <source>
        <strain evidence="5 6">Vm-5</strain>
    </source>
</reference>
<keyword evidence="6" id="KW-1185">Reference proteome</keyword>
<dbReference type="InterPro" id="IPR036390">
    <property type="entry name" value="WH_DNA-bd_sf"/>
</dbReference>
<organism evidence="5 6">
    <name type="scientific">Virgibacillus massiliensis</name>
    <dbReference type="NCBI Taxonomy" id="1462526"/>
    <lineage>
        <taxon>Bacteria</taxon>
        <taxon>Bacillati</taxon>
        <taxon>Bacillota</taxon>
        <taxon>Bacilli</taxon>
        <taxon>Bacillales</taxon>
        <taxon>Bacillaceae</taxon>
        <taxon>Virgibacillus</taxon>
    </lineage>
</organism>
<dbReference type="InterPro" id="IPR000524">
    <property type="entry name" value="Tscrpt_reg_HTH_GntR"/>
</dbReference>
<dbReference type="InterPro" id="IPR008920">
    <property type="entry name" value="TF_FadR/GntR_C"/>
</dbReference>
<dbReference type="AlphaFoldDB" id="A0A024QHP0"/>
<evidence type="ECO:0000256" key="2">
    <source>
        <dbReference type="ARBA" id="ARBA00023125"/>
    </source>
</evidence>
<dbReference type="Pfam" id="PF00392">
    <property type="entry name" value="GntR"/>
    <property type="match status" value="1"/>
</dbReference>
<dbReference type="PANTHER" id="PTHR43537">
    <property type="entry name" value="TRANSCRIPTIONAL REGULATOR, GNTR FAMILY"/>
    <property type="match status" value="1"/>
</dbReference>
<accession>A0A024QHP0</accession>
<evidence type="ECO:0000259" key="4">
    <source>
        <dbReference type="PROSITE" id="PS50949"/>
    </source>
</evidence>
<keyword evidence="3" id="KW-0804">Transcription</keyword>
<dbReference type="Gene3D" id="1.20.120.530">
    <property type="entry name" value="GntR ligand-binding domain-like"/>
    <property type="match status" value="1"/>
</dbReference>
<evidence type="ECO:0000313" key="6">
    <source>
        <dbReference type="Proteomes" id="UP000028875"/>
    </source>
</evidence>
<dbReference type="Gene3D" id="1.10.10.10">
    <property type="entry name" value="Winged helix-like DNA-binding domain superfamily/Winged helix DNA-binding domain"/>
    <property type="match status" value="1"/>
</dbReference>
<dbReference type="SUPFAM" id="SSF48008">
    <property type="entry name" value="GntR ligand-binding domain-like"/>
    <property type="match status" value="1"/>
</dbReference>
<dbReference type="OrthoDB" id="114741at2"/>
<dbReference type="eggNOG" id="COG1802">
    <property type="taxonomic scope" value="Bacteria"/>
</dbReference>
<dbReference type="InterPro" id="IPR011711">
    <property type="entry name" value="GntR_C"/>
</dbReference>
<sequence>MNTLYPKEWLDKSSIGERVAAELRMQIISDRIESGSVISENKIASQFGTSRSPVREALKVLSSDGLIQLERMGAVVIGFSENDIEEMYDIRKMIESFVLERVIESENDDLIKKLRQIIEMMRISVKYQDAEGLTIQDLDFHETIIRTIHHNQIMLLWSKLRPVMECFILLSMRRRFIDKPEDAERIVSNHISIIEAIQNKDRELLTKAIYQNFHTQHMLEKERETK</sequence>
<evidence type="ECO:0000256" key="1">
    <source>
        <dbReference type="ARBA" id="ARBA00023015"/>
    </source>
</evidence>
<name>A0A024QHP0_9BACI</name>
<proteinExistence type="predicted"/>
<dbReference type="Pfam" id="PF07729">
    <property type="entry name" value="FCD"/>
    <property type="match status" value="1"/>
</dbReference>
<dbReference type="SUPFAM" id="SSF46785">
    <property type="entry name" value="Winged helix' DNA-binding domain"/>
    <property type="match status" value="1"/>
</dbReference>
<dbReference type="GO" id="GO:0003700">
    <property type="term" value="F:DNA-binding transcription factor activity"/>
    <property type="evidence" value="ECO:0007669"/>
    <property type="project" value="InterPro"/>
</dbReference>
<dbReference type="PROSITE" id="PS50949">
    <property type="entry name" value="HTH_GNTR"/>
    <property type="match status" value="1"/>
</dbReference>
<dbReference type="PRINTS" id="PR00035">
    <property type="entry name" value="HTHGNTR"/>
</dbReference>
<keyword evidence="2" id="KW-0238">DNA-binding</keyword>
<dbReference type="SMART" id="SM00345">
    <property type="entry name" value="HTH_GNTR"/>
    <property type="match status" value="1"/>
</dbReference>
<dbReference type="Proteomes" id="UP000028875">
    <property type="component" value="Unassembled WGS sequence"/>
</dbReference>
<keyword evidence="1" id="KW-0805">Transcription regulation</keyword>
<evidence type="ECO:0000256" key="3">
    <source>
        <dbReference type="ARBA" id="ARBA00023163"/>
    </source>
</evidence>
<feature type="domain" description="HTH gntR-type" evidence="4">
    <location>
        <begin position="13"/>
        <end position="79"/>
    </location>
</feature>
<dbReference type="InterPro" id="IPR036388">
    <property type="entry name" value="WH-like_DNA-bd_sf"/>
</dbReference>
<reference evidence="6" key="2">
    <citation type="submission" date="2014-05" db="EMBL/GenBank/DDBJ databases">
        <title>Draft genome sequence of Virgibacillus massiliensis Vm-5.</title>
        <authorList>
            <person name="Khelaifia S."/>
            <person name="Croce O."/>
            <person name="Lagier J.C."/>
            <person name="Raoult D."/>
        </authorList>
    </citation>
    <scope>NUCLEOTIDE SEQUENCE [LARGE SCALE GENOMIC DNA]</scope>
    <source>
        <strain evidence="6">Vm-5</strain>
    </source>
</reference>
<evidence type="ECO:0000313" key="5">
    <source>
        <dbReference type="EMBL" id="CDQ41994.1"/>
    </source>
</evidence>
<gene>
    <name evidence="5" type="primary">ydfH_2</name>
    <name evidence="5" type="ORF">BN990_04373</name>
</gene>